<evidence type="ECO:0008006" key="3">
    <source>
        <dbReference type="Google" id="ProtNLM"/>
    </source>
</evidence>
<reference evidence="1 2" key="2">
    <citation type="submission" date="2015-05" db="EMBL/GenBank/DDBJ databases">
        <authorList>
            <person name="Morales-Cruz A."/>
            <person name="Amrine K.C."/>
            <person name="Cantu D."/>
        </authorList>
    </citation>
    <scope>NUCLEOTIDE SEQUENCE [LARGE SCALE GENOMIC DNA]</scope>
    <source>
        <strain evidence="1">UCRPC4</strain>
    </source>
</reference>
<proteinExistence type="predicted"/>
<accession>A0A0G2FRR0</accession>
<evidence type="ECO:0000313" key="2">
    <source>
        <dbReference type="Proteomes" id="UP000053317"/>
    </source>
</evidence>
<sequence length="812" mass="88490">MDLTEAFPDNPLIPSIIYAACTQSPITIPWGNYGIAIGSGFESTQSQSEKALRTSPLTIDGDHRTPFLYVEGSDGNFAESSTNSANSACEHVQFSVAASVGGSLLGASGQGTYESNAQTNTDVRDQTVATSAAANNGFKSSINSLTSKFLCGSIIFFKSPVLSHEAKSLLREVGISFSKPEHPFRHKYGDYYIGALHLGGSNATMISAASLSADVTEHRTAHVTVETLLGDTEDDINDQETASFSASRLQLNAFDSLDKWSCQTTSSGSKSWAVIKHEVDLNYYRGNSVEKRALEHLREHKLRHERTEFFSIRYMFSLGKGWGWLKLCGFNSFTQELCIDNAVTSDDPANRSRLSVLKSSADQLKTTVDSKIESSKPEPVAQSVTYMTKVIDKVTDVTDALDVNAAFAVKYDNLSAKGQGKFINTNKLKESDLTFMISCKVVNQTIMDHSLTKFSPINGVETGDFTQLYGDSFISGFQEGGEFTALISIKVKDQSQRDSIIATAKIDFTGSEKFTAEGTGDLNKSRDDLLNENETTISVSWTGGGQELKSSTDDWTFATMRVAALKFPELVAKCPVRTHAILTKYTSLKSFTTISAQFQPLSYEHARLYTTALQDAYMDYKNIAKNLQTLAFDVASGLQALSAPETDKDFSSIATKASSPALLQDMTNSAETGIQDTTTAPLDASISNGSIKDTEIVSSNPETSSTDATELVKPAKALDPLVIAEAYPATLFGLEAARLHCRFMMNRIISEVFKFQLLCEAISNAELQVDAVTKHPQIAQDELRPLPYMSPYLFMQLLPVGRPVARKVGLNV</sequence>
<dbReference type="Proteomes" id="UP000053317">
    <property type="component" value="Unassembled WGS sequence"/>
</dbReference>
<organism evidence="1 2">
    <name type="scientific">Phaeomoniella chlamydospora</name>
    <name type="common">Phaeoacremonium chlamydosporum</name>
    <dbReference type="NCBI Taxonomy" id="158046"/>
    <lineage>
        <taxon>Eukaryota</taxon>
        <taxon>Fungi</taxon>
        <taxon>Dikarya</taxon>
        <taxon>Ascomycota</taxon>
        <taxon>Pezizomycotina</taxon>
        <taxon>Eurotiomycetes</taxon>
        <taxon>Chaetothyriomycetidae</taxon>
        <taxon>Phaeomoniellales</taxon>
        <taxon>Phaeomoniellaceae</taxon>
        <taxon>Phaeomoniella</taxon>
    </lineage>
</organism>
<dbReference type="EMBL" id="LCWF01000215">
    <property type="protein sequence ID" value="KKY14618.1"/>
    <property type="molecule type" value="Genomic_DNA"/>
</dbReference>
<dbReference type="AlphaFoldDB" id="A0A0G2FRR0"/>
<protein>
    <recommendedName>
        <fullName evidence="3">MACPF domain-containing protein</fullName>
    </recommendedName>
</protein>
<name>A0A0G2FRR0_PHACM</name>
<keyword evidence="2" id="KW-1185">Reference proteome</keyword>
<evidence type="ECO:0000313" key="1">
    <source>
        <dbReference type="EMBL" id="KKY14618.1"/>
    </source>
</evidence>
<dbReference type="OrthoDB" id="3231004at2759"/>
<comment type="caution">
    <text evidence="1">The sequence shown here is derived from an EMBL/GenBank/DDBJ whole genome shotgun (WGS) entry which is preliminary data.</text>
</comment>
<reference evidence="1 2" key="1">
    <citation type="submission" date="2015-05" db="EMBL/GenBank/DDBJ databases">
        <title>Distinctive expansion of gene families associated with plant cell wall degradation and secondary metabolism in the genomes of grapevine trunk pathogens.</title>
        <authorList>
            <person name="Lawrence D.P."/>
            <person name="Travadon R."/>
            <person name="Rolshausen P.E."/>
            <person name="Baumgartner K."/>
        </authorList>
    </citation>
    <scope>NUCLEOTIDE SEQUENCE [LARGE SCALE GENOMIC DNA]</scope>
    <source>
        <strain evidence="1">UCRPC4</strain>
    </source>
</reference>
<gene>
    <name evidence="1" type="ORF">UCRPC4_g06665</name>
</gene>